<evidence type="ECO:0000256" key="6">
    <source>
        <dbReference type="ARBA" id="ARBA00023063"/>
    </source>
</evidence>
<evidence type="ECO:0000256" key="3">
    <source>
        <dbReference type="ARBA" id="ARBA00023002"/>
    </source>
</evidence>
<keyword evidence="5" id="KW-0411">Iron-sulfur</keyword>
<dbReference type="PROSITE" id="PS51300">
    <property type="entry name" value="NIRD"/>
    <property type="match status" value="1"/>
</dbReference>
<organism evidence="8 9">
    <name type="scientific">Nitrincola tapanii</name>
    <dbReference type="NCBI Taxonomy" id="1708751"/>
    <lineage>
        <taxon>Bacteria</taxon>
        <taxon>Pseudomonadati</taxon>
        <taxon>Pseudomonadota</taxon>
        <taxon>Gammaproteobacteria</taxon>
        <taxon>Oceanospirillales</taxon>
        <taxon>Oceanospirillaceae</taxon>
        <taxon>Nitrincola</taxon>
    </lineage>
</organism>
<dbReference type="NCBIfam" id="TIGR02378">
    <property type="entry name" value="nirD_assim_sml"/>
    <property type="match status" value="1"/>
</dbReference>
<dbReference type="GO" id="GO:0046872">
    <property type="term" value="F:metal ion binding"/>
    <property type="evidence" value="ECO:0007669"/>
    <property type="project" value="UniProtKB-KW"/>
</dbReference>
<keyword evidence="4" id="KW-0408">Iron</keyword>
<dbReference type="EMBL" id="SMRS01000001">
    <property type="protein sequence ID" value="KAA0876661.1"/>
    <property type="molecule type" value="Genomic_DNA"/>
</dbReference>
<dbReference type="InterPro" id="IPR017881">
    <property type="entry name" value="NirD"/>
</dbReference>
<dbReference type="PANTHER" id="PTHR40562">
    <property type="match status" value="1"/>
</dbReference>
<keyword evidence="1" id="KW-0001">2Fe-2S</keyword>
<keyword evidence="6" id="KW-0534">Nitrate assimilation</keyword>
<evidence type="ECO:0000313" key="8">
    <source>
        <dbReference type="EMBL" id="KAA0876661.1"/>
    </source>
</evidence>
<dbReference type="Gene3D" id="2.102.10.10">
    <property type="entry name" value="Rieske [2Fe-2S] iron-sulphur domain"/>
    <property type="match status" value="1"/>
</dbReference>
<evidence type="ECO:0000256" key="5">
    <source>
        <dbReference type="ARBA" id="ARBA00023014"/>
    </source>
</evidence>
<dbReference type="GO" id="GO:0042128">
    <property type="term" value="P:nitrate assimilation"/>
    <property type="evidence" value="ECO:0007669"/>
    <property type="project" value="UniProtKB-KW"/>
</dbReference>
<dbReference type="CDD" id="cd03529">
    <property type="entry name" value="Rieske_NirD"/>
    <property type="match status" value="1"/>
</dbReference>
<evidence type="ECO:0000313" key="9">
    <source>
        <dbReference type="Proteomes" id="UP000325302"/>
    </source>
</evidence>
<keyword evidence="3" id="KW-0560">Oxidoreductase</keyword>
<gene>
    <name evidence="8" type="primary">nirD</name>
    <name evidence="8" type="ORF">E1H14_01230</name>
</gene>
<evidence type="ECO:0000256" key="1">
    <source>
        <dbReference type="ARBA" id="ARBA00022714"/>
    </source>
</evidence>
<dbReference type="SUPFAM" id="SSF50022">
    <property type="entry name" value="ISP domain"/>
    <property type="match status" value="1"/>
</dbReference>
<reference evidence="8 9" key="1">
    <citation type="submission" date="2019-03" db="EMBL/GenBank/DDBJ databases">
        <title>Nitrincola sp. nov. isolated from an Indian soda lake.</title>
        <authorList>
            <person name="Joshi A."/>
            <person name="Thite S.V."/>
            <person name="Joseph N."/>
            <person name="Dhotre D."/>
            <person name="Moorthy M."/>
            <person name="Shouche Y.S."/>
        </authorList>
    </citation>
    <scope>NUCLEOTIDE SEQUENCE [LARGE SCALE GENOMIC DNA]</scope>
    <source>
        <strain evidence="8 9">MEB193</strain>
    </source>
</reference>
<dbReference type="PANTHER" id="PTHR40562:SF1">
    <property type="entry name" value="NITRITE REDUCTASE (NADH) SMALL SUBUNIT"/>
    <property type="match status" value="1"/>
</dbReference>
<dbReference type="Proteomes" id="UP000325302">
    <property type="component" value="Unassembled WGS sequence"/>
</dbReference>
<comment type="caution">
    <text evidence="8">The sequence shown here is derived from an EMBL/GenBank/DDBJ whole genome shotgun (WGS) entry which is preliminary data.</text>
</comment>
<dbReference type="GO" id="GO:0008942">
    <property type="term" value="F:nitrite reductase [NAD(P)H] activity"/>
    <property type="evidence" value="ECO:0007669"/>
    <property type="project" value="InterPro"/>
</dbReference>
<dbReference type="GO" id="GO:0051537">
    <property type="term" value="F:2 iron, 2 sulfur cluster binding"/>
    <property type="evidence" value="ECO:0007669"/>
    <property type="project" value="UniProtKB-KW"/>
</dbReference>
<keyword evidence="9" id="KW-1185">Reference proteome</keyword>
<dbReference type="InterPro" id="IPR036922">
    <property type="entry name" value="Rieske_2Fe-2S_sf"/>
</dbReference>
<feature type="domain" description="Rieske" evidence="7">
    <location>
        <begin position="9"/>
        <end position="111"/>
    </location>
</feature>
<evidence type="ECO:0000256" key="4">
    <source>
        <dbReference type="ARBA" id="ARBA00023004"/>
    </source>
</evidence>
<evidence type="ECO:0000259" key="7">
    <source>
        <dbReference type="PROSITE" id="PS51296"/>
    </source>
</evidence>
<name>A0A5A9WB39_9GAMM</name>
<proteinExistence type="predicted"/>
<accession>A0A5A9WB39</accession>
<dbReference type="AlphaFoldDB" id="A0A5A9WB39"/>
<dbReference type="Pfam" id="PF13806">
    <property type="entry name" value="Rieske_2"/>
    <property type="match status" value="1"/>
</dbReference>
<sequence>MHPAGQVWQEVCHLEDLVPGSGVALLLEEEGVALYYLPEHSPSVYALAHQDPFSGAEVLAYGLLCERDGRWSVAAPLYKQHFDLETGVCWEDESVSVRTWPVRIQGERVWLAI</sequence>
<protein>
    <submittedName>
        <fullName evidence="8">Nitrite reductase small subunit NirD</fullName>
    </submittedName>
</protein>
<dbReference type="OrthoDB" id="516687at2"/>
<keyword evidence="2" id="KW-0479">Metal-binding</keyword>
<dbReference type="PROSITE" id="PS51296">
    <property type="entry name" value="RIESKE"/>
    <property type="match status" value="1"/>
</dbReference>
<evidence type="ECO:0000256" key="2">
    <source>
        <dbReference type="ARBA" id="ARBA00022723"/>
    </source>
</evidence>
<dbReference type="InterPro" id="IPR012748">
    <property type="entry name" value="Rieske-like_NirD"/>
</dbReference>
<dbReference type="InterPro" id="IPR017941">
    <property type="entry name" value="Rieske_2Fe-2S"/>
</dbReference>